<feature type="domain" description="Leucine-binding protein" evidence="6">
    <location>
        <begin position="38"/>
        <end position="377"/>
    </location>
</feature>
<dbReference type="RefSeq" id="WP_183184610.1">
    <property type="nucleotide sequence ID" value="NZ_BMNP01000012.1"/>
</dbReference>
<dbReference type="PANTHER" id="PTHR30483">
    <property type="entry name" value="LEUCINE-SPECIFIC-BINDING PROTEIN"/>
    <property type="match status" value="1"/>
</dbReference>
<protein>
    <submittedName>
        <fullName evidence="7">Branched-chain amino acid transport system substrate-binding protein</fullName>
    </submittedName>
</protein>
<dbReference type="GO" id="GO:0006865">
    <property type="term" value="P:amino acid transport"/>
    <property type="evidence" value="ECO:0007669"/>
    <property type="project" value="UniProtKB-KW"/>
</dbReference>
<keyword evidence="4" id="KW-0029">Amino-acid transport</keyword>
<dbReference type="InterPro" id="IPR028081">
    <property type="entry name" value="Leu-bd"/>
</dbReference>
<dbReference type="Gene3D" id="3.40.50.2300">
    <property type="match status" value="2"/>
</dbReference>
<dbReference type="Pfam" id="PF13458">
    <property type="entry name" value="Peripla_BP_6"/>
    <property type="match status" value="1"/>
</dbReference>
<dbReference type="PANTHER" id="PTHR30483:SF38">
    <property type="entry name" value="BLR7848 PROTEIN"/>
    <property type="match status" value="1"/>
</dbReference>
<dbReference type="SUPFAM" id="SSF53822">
    <property type="entry name" value="Periplasmic binding protein-like I"/>
    <property type="match status" value="1"/>
</dbReference>
<evidence type="ECO:0000313" key="8">
    <source>
        <dbReference type="Proteomes" id="UP000559598"/>
    </source>
</evidence>
<evidence type="ECO:0000256" key="3">
    <source>
        <dbReference type="ARBA" id="ARBA00022729"/>
    </source>
</evidence>
<name>A0A840DRZ0_9BACL</name>
<keyword evidence="2" id="KW-0813">Transport</keyword>
<comment type="caution">
    <text evidence="7">The sequence shown here is derived from an EMBL/GenBank/DDBJ whole genome shotgun (WGS) entry which is preliminary data.</text>
</comment>
<evidence type="ECO:0000313" key="7">
    <source>
        <dbReference type="EMBL" id="MBB4074322.1"/>
    </source>
</evidence>
<feature type="chain" id="PRO_5039478092" evidence="5">
    <location>
        <begin position="19"/>
        <end position="395"/>
    </location>
</feature>
<evidence type="ECO:0000259" key="6">
    <source>
        <dbReference type="Pfam" id="PF13458"/>
    </source>
</evidence>
<dbReference type="InterPro" id="IPR000709">
    <property type="entry name" value="Leu_Ile_Val-bd"/>
</dbReference>
<feature type="signal peptide" evidence="5">
    <location>
        <begin position="1"/>
        <end position="18"/>
    </location>
</feature>
<dbReference type="InterPro" id="IPR051010">
    <property type="entry name" value="BCAA_transport"/>
</dbReference>
<dbReference type="PRINTS" id="PR00337">
    <property type="entry name" value="LEUILEVALBP"/>
</dbReference>
<dbReference type="CDD" id="cd06333">
    <property type="entry name" value="PBP1_ABC_RPA1789-like"/>
    <property type="match status" value="1"/>
</dbReference>
<accession>A0A840DRZ0</accession>
<keyword evidence="3 5" id="KW-0732">Signal</keyword>
<evidence type="ECO:0000256" key="1">
    <source>
        <dbReference type="ARBA" id="ARBA00010062"/>
    </source>
</evidence>
<sequence length="395" mass="42709">MKKWVSIFVTCLLVFLLAACTSSQETSGKKEEAGGGGEIKIGAIFDTSGVAAPLGKGEMDTVQMLADQINEKGGINGKKIKLIAIDSKSDQNQAVLAMKKVIEQEKVVAVIGGTTSGNSLAMLPIAMKAQIPFISAASSKQINAPDDGAKRDWVFKVAQGDDVVMPKVLDFLTKKGWKKIAWLNVATSYGTSGHAEFQRLVKNYDLNVVIEDEFEATVNDAKAMLTRVKKENPDAIIVWGTVQETSVVVKNIRELGMNVPILGSNGLGSKQFIELAGDAANGVYFPAGKLPVIEQIPANDAQKEVITTYKKAFEEKFGYPASTFGGHAYDGFMMLTKAIEAKGTDPKAIKTFLENMKEFVGVTGIFKMSENDHNGLNTDSLVMIEIQNGQWKITE</sequence>
<organism evidence="7 8">
    <name type="scientific">Anoxybacteroides voinovskiense</name>
    <dbReference type="NCBI Taxonomy" id="230470"/>
    <lineage>
        <taxon>Bacteria</taxon>
        <taxon>Bacillati</taxon>
        <taxon>Bacillota</taxon>
        <taxon>Bacilli</taxon>
        <taxon>Bacillales</taxon>
        <taxon>Anoxybacillaceae</taxon>
        <taxon>Anoxybacteroides</taxon>
    </lineage>
</organism>
<dbReference type="AlphaFoldDB" id="A0A840DRZ0"/>
<evidence type="ECO:0000256" key="4">
    <source>
        <dbReference type="ARBA" id="ARBA00022970"/>
    </source>
</evidence>
<evidence type="ECO:0000256" key="5">
    <source>
        <dbReference type="SAM" id="SignalP"/>
    </source>
</evidence>
<keyword evidence="8" id="KW-1185">Reference proteome</keyword>
<dbReference type="Proteomes" id="UP000559598">
    <property type="component" value="Unassembled WGS sequence"/>
</dbReference>
<proteinExistence type="inferred from homology"/>
<dbReference type="PROSITE" id="PS51257">
    <property type="entry name" value="PROKAR_LIPOPROTEIN"/>
    <property type="match status" value="1"/>
</dbReference>
<evidence type="ECO:0000256" key="2">
    <source>
        <dbReference type="ARBA" id="ARBA00022448"/>
    </source>
</evidence>
<gene>
    <name evidence="7" type="ORF">GGR02_002088</name>
</gene>
<comment type="similarity">
    <text evidence="1">Belongs to the leucine-binding protein family.</text>
</comment>
<dbReference type="EMBL" id="JACIDE010000013">
    <property type="protein sequence ID" value="MBB4074322.1"/>
    <property type="molecule type" value="Genomic_DNA"/>
</dbReference>
<dbReference type="InterPro" id="IPR028082">
    <property type="entry name" value="Peripla_BP_I"/>
</dbReference>
<reference evidence="7 8" key="1">
    <citation type="submission" date="2020-08" db="EMBL/GenBank/DDBJ databases">
        <title>Genomic Encyclopedia of Type Strains, Phase IV (KMG-IV): sequencing the most valuable type-strain genomes for metagenomic binning, comparative biology and taxonomic classification.</title>
        <authorList>
            <person name="Goeker M."/>
        </authorList>
    </citation>
    <scope>NUCLEOTIDE SEQUENCE [LARGE SCALE GENOMIC DNA]</scope>
    <source>
        <strain evidence="7 8">DSM 17075</strain>
    </source>
</reference>